<name>A0A7Z0U7R7_9HYPH</name>
<dbReference type="AlphaFoldDB" id="A0A7Z0U7R7"/>
<organism evidence="2 3">
    <name type="scientific">Rhizobium changzhiense</name>
    <dbReference type="NCBI Taxonomy" id="2692317"/>
    <lineage>
        <taxon>Bacteria</taxon>
        <taxon>Pseudomonadati</taxon>
        <taxon>Pseudomonadota</taxon>
        <taxon>Alphaproteobacteria</taxon>
        <taxon>Hyphomicrobiales</taxon>
        <taxon>Rhizobiaceae</taxon>
        <taxon>Rhizobium/Agrobacterium group</taxon>
        <taxon>Rhizobium</taxon>
    </lineage>
</organism>
<keyword evidence="1" id="KW-1133">Transmembrane helix</keyword>
<keyword evidence="1" id="KW-0812">Transmembrane</keyword>
<evidence type="ECO:0000313" key="3">
    <source>
        <dbReference type="Proteomes" id="UP000532162"/>
    </source>
</evidence>
<reference evidence="2 3" key="1">
    <citation type="submission" date="2020-07" db="EMBL/GenBank/DDBJ databases">
        <authorList>
            <person name="Sun Q."/>
        </authorList>
    </citation>
    <scope>NUCLEOTIDE SEQUENCE [LARGE SCALE GENOMIC DNA]</scope>
    <source>
        <strain evidence="2 3">WYCCWR 11290</strain>
    </source>
</reference>
<dbReference type="InterPro" id="IPR007047">
    <property type="entry name" value="Flp_Fap"/>
</dbReference>
<evidence type="ECO:0000256" key="1">
    <source>
        <dbReference type="SAM" id="Phobius"/>
    </source>
</evidence>
<keyword evidence="1" id="KW-0472">Membrane</keyword>
<comment type="caution">
    <text evidence="2">The sequence shown here is derived from an EMBL/GenBank/DDBJ whole genome shotgun (WGS) entry which is preliminary data.</text>
</comment>
<accession>A0A7Z0U7R7</accession>
<gene>
    <name evidence="2" type="ORF">HX900_08040</name>
</gene>
<dbReference type="RefSeq" id="WP_180694130.1">
    <property type="nucleotide sequence ID" value="NZ_JACCPJ010000001.1"/>
</dbReference>
<proteinExistence type="predicted"/>
<dbReference type="Pfam" id="PF04964">
    <property type="entry name" value="Flp_Fap"/>
    <property type="match status" value="1"/>
</dbReference>
<dbReference type="EMBL" id="JACCPJ010000001">
    <property type="protein sequence ID" value="NZD61064.1"/>
    <property type="molecule type" value="Genomic_DNA"/>
</dbReference>
<feature type="transmembrane region" description="Helical" evidence="1">
    <location>
        <begin position="20"/>
        <end position="39"/>
    </location>
</feature>
<sequence>MTKLFSRFLKDESGATAIEYGLIAALISVALITGATTLGNRIGTTFNNLGTKMNDGVTASN</sequence>
<protein>
    <submittedName>
        <fullName evidence="2">Flp family type IVb pilin</fullName>
    </submittedName>
</protein>
<dbReference type="Proteomes" id="UP000532162">
    <property type="component" value="Unassembled WGS sequence"/>
</dbReference>
<evidence type="ECO:0000313" key="2">
    <source>
        <dbReference type="EMBL" id="NZD61064.1"/>
    </source>
</evidence>